<keyword evidence="2" id="KW-1185">Reference proteome</keyword>
<dbReference type="AlphaFoldDB" id="A0A059EZK1"/>
<name>A0A059EZK1_9MICR</name>
<reference evidence="1 2" key="2">
    <citation type="submission" date="2014-03" db="EMBL/GenBank/DDBJ databases">
        <title>The Genome Sequence of Anncaliia algerae insect isolate PRA339.</title>
        <authorList>
            <consortium name="The Broad Institute Genome Sequencing Platform"/>
            <consortium name="The Broad Institute Genome Sequencing Center for Infectious Disease"/>
            <person name="Cuomo C."/>
            <person name="Becnel J."/>
            <person name="Sanscrainte N."/>
            <person name="Walker B."/>
            <person name="Young S.K."/>
            <person name="Zeng Q."/>
            <person name="Gargeya S."/>
            <person name="Fitzgerald M."/>
            <person name="Haas B."/>
            <person name="Abouelleil A."/>
            <person name="Alvarado L."/>
            <person name="Arachchi H.M."/>
            <person name="Berlin A.M."/>
            <person name="Chapman S.B."/>
            <person name="Dewar J."/>
            <person name="Goldberg J."/>
            <person name="Griggs A."/>
            <person name="Gujja S."/>
            <person name="Hansen M."/>
            <person name="Howarth C."/>
            <person name="Imamovic A."/>
            <person name="Larimer J."/>
            <person name="McCowan C."/>
            <person name="Murphy C."/>
            <person name="Neiman D."/>
            <person name="Pearson M."/>
            <person name="Priest M."/>
            <person name="Roberts A."/>
            <person name="Saif S."/>
            <person name="Shea T."/>
            <person name="Sisk P."/>
            <person name="Sykes S."/>
            <person name="Wortman J."/>
            <person name="Nusbaum C."/>
            <person name="Birren B."/>
        </authorList>
    </citation>
    <scope>NUCLEOTIDE SEQUENCE [LARGE SCALE GENOMIC DNA]</scope>
    <source>
        <strain evidence="1 2">PRA339</strain>
    </source>
</reference>
<accession>A0A059EZK1</accession>
<protein>
    <submittedName>
        <fullName evidence="1">Uncharacterized protein</fullName>
    </submittedName>
</protein>
<gene>
    <name evidence="1" type="ORF">H312_02257</name>
</gene>
<dbReference type="OrthoDB" id="2189973at2759"/>
<evidence type="ECO:0000313" key="2">
    <source>
        <dbReference type="Proteomes" id="UP000030655"/>
    </source>
</evidence>
<dbReference type="EMBL" id="KK365186">
    <property type="protein sequence ID" value="KCZ80350.1"/>
    <property type="molecule type" value="Genomic_DNA"/>
</dbReference>
<dbReference type="Proteomes" id="UP000030655">
    <property type="component" value="Unassembled WGS sequence"/>
</dbReference>
<evidence type="ECO:0000313" key="1">
    <source>
        <dbReference type="EMBL" id="KCZ80350.1"/>
    </source>
</evidence>
<reference evidence="2" key="1">
    <citation type="submission" date="2013-02" db="EMBL/GenBank/DDBJ databases">
        <authorList>
            <consortium name="The Broad Institute Genome Sequencing Platform"/>
            <person name="Cuomo C."/>
            <person name="Becnel J."/>
            <person name="Sanscrainte N."/>
            <person name="Walker B."/>
            <person name="Young S.K."/>
            <person name="Zeng Q."/>
            <person name="Gargeya S."/>
            <person name="Fitzgerald M."/>
            <person name="Haas B."/>
            <person name="Abouelleil A."/>
            <person name="Alvarado L."/>
            <person name="Arachchi H.M."/>
            <person name="Berlin A.M."/>
            <person name="Chapman S.B."/>
            <person name="Dewar J."/>
            <person name="Goldberg J."/>
            <person name="Griggs A."/>
            <person name="Gujja S."/>
            <person name="Hansen M."/>
            <person name="Howarth C."/>
            <person name="Imamovic A."/>
            <person name="Larimer J."/>
            <person name="McCowan C."/>
            <person name="Murphy C."/>
            <person name="Neiman D."/>
            <person name="Pearson M."/>
            <person name="Priest M."/>
            <person name="Roberts A."/>
            <person name="Saif S."/>
            <person name="Shea T."/>
            <person name="Sisk P."/>
            <person name="Sykes S."/>
            <person name="Wortman J."/>
            <person name="Nusbaum C."/>
            <person name="Birren B."/>
        </authorList>
    </citation>
    <scope>NUCLEOTIDE SEQUENCE [LARGE SCALE GENOMIC DNA]</scope>
    <source>
        <strain evidence="2">PRA339</strain>
    </source>
</reference>
<dbReference type="VEuPathDB" id="MicrosporidiaDB:H312_02257"/>
<organism evidence="1 2">
    <name type="scientific">Anncaliia algerae PRA339</name>
    <dbReference type="NCBI Taxonomy" id="1288291"/>
    <lineage>
        <taxon>Eukaryota</taxon>
        <taxon>Fungi</taxon>
        <taxon>Fungi incertae sedis</taxon>
        <taxon>Microsporidia</taxon>
        <taxon>Tubulinosematoidea</taxon>
        <taxon>Tubulinosematidae</taxon>
        <taxon>Anncaliia</taxon>
    </lineage>
</organism>
<sequence>MYPSMQVLLNNIYLAPPKKILHYSHNSEDFIAVLTESTFSVYRSKSFNILYNCKLEEYSSFEYYNGTFILVKYSSLLVIKDWTIKEEYFIDDDFQLTHESKLNKNIFINNFLSYKETLILQINQILLFIGDYEVKYIYNTNDRIINIRIKQENLFILFNDYFLIYNILKKEESRHKLKENIQSSCLLDNFNNLFLTNIKDTVFILNDALVLFNYKNNFHWVFNIKEILHIYANSFLYISDKSFTYVFDLDTLEMIGQLEGRILNNHILFDKEIHLIKHKFYDTNIIIEDTLLFYANNELIYKSKLRSHKRIIAVQTNSIYFLYDKYFFINDYSLLSVNLSNINSIYQYKKTEEIFKMNGRFSIKEGKMSLLHNHNSIYSFSNINNNIKLIDTNGNFDYTNLSYEYPFIAYGRNEIFVKNIYNPHTLVLNVKHDWFNNALINDIFINRKIIYALIRNKILTINLENKSEETIDLKHFGKDFSNLTVKENIILLRNSKHILLLERNKHTIIREYNLLNYKVELSGCLNYLVVLGDKLTIINLKNNDIISKEISANDFVITNNKVILGCNDGIKKYTILNNEVIKKAKNDGYFYSIVNKEERNDFIDLWEDKEELLIEVIGLIN</sequence>
<dbReference type="HOGENOM" id="CLU_442759_0_0_1"/>
<proteinExistence type="predicted"/>